<sequence length="368" mass="41137">MTNWFTRRQLINHGSNALLGLATFSAISLLSKIGAADPSEDPTITTLKQRIPILMRQALVPGISLAIINNGQLYWNATFGVKNYKSKQPIDNNSIFAAASLTKPLFAYSVLKLCEQGQLNLNTPLTEYTAKPYIKDPRIKQITARMVLSHTTGFPNWSGNRPVWIQRTPGTKFSYSGEGYIYLQKVVEEITNQSLDNYIKNNFLDPWGMTSSSLIWEPQYEISATFGHDRFGNPKTMSKPTKAISAGSLRTTATDYAQFLMAMMNPGTPDSSNLTQESLDEMLRPQIKITPSLDWGLGWGIEHSANQDYFWHWGDVGSFKSFTVSNKKQKNGIVILTNSENGLKICSEIVGLSLGGQHPAFRFSMIRY</sequence>
<organism evidence="2 3">
    <name type="scientific">Gloeothece verrucosa (strain PCC 7822)</name>
    <name type="common">Cyanothece sp. (strain PCC 7822)</name>
    <dbReference type="NCBI Taxonomy" id="497965"/>
    <lineage>
        <taxon>Bacteria</taxon>
        <taxon>Bacillati</taxon>
        <taxon>Cyanobacteriota</taxon>
        <taxon>Cyanophyceae</taxon>
        <taxon>Oscillatoriophycideae</taxon>
        <taxon>Chroococcales</taxon>
        <taxon>Aphanothecaceae</taxon>
        <taxon>Gloeothece</taxon>
        <taxon>Gloeothece verrucosa</taxon>
    </lineage>
</organism>
<dbReference type="Gene3D" id="3.40.710.10">
    <property type="entry name" value="DD-peptidase/beta-lactamase superfamily"/>
    <property type="match status" value="1"/>
</dbReference>
<dbReference type="Pfam" id="PF00144">
    <property type="entry name" value="Beta-lactamase"/>
    <property type="match status" value="1"/>
</dbReference>
<dbReference type="PANTHER" id="PTHR46825">
    <property type="entry name" value="D-ALANYL-D-ALANINE-CARBOXYPEPTIDASE/ENDOPEPTIDASE AMPH"/>
    <property type="match status" value="1"/>
</dbReference>
<protein>
    <submittedName>
        <fullName evidence="2">Beta-lactamase</fullName>
    </submittedName>
</protein>
<dbReference type="PANTHER" id="PTHR46825:SF9">
    <property type="entry name" value="BETA-LACTAMASE-RELATED DOMAIN-CONTAINING PROTEIN"/>
    <property type="match status" value="1"/>
</dbReference>
<name>E0U563_GLOV7</name>
<gene>
    <name evidence="2" type="ordered locus">Cyan7822_0296</name>
</gene>
<evidence type="ECO:0000313" key="3">
    <source>
        <dbReference type="Proteomes" id="UP000008206"/>
    </source>
</evidence>
<dbReference type="OrthoDB" id="503788at2"/>
<dbReference type="SUPFAM" id="SSF56601">
    <property type="entry name" value="beta-lactamase/transpeptidase-like"/>
    <property type="match status" value="1"/>
</dbReference>
<dbReference type="eggNOG" id="COG1680">
    <property type="taxonomic scope" value="Bacteria"/>
</dbReference>
<dbReference type="STRING" id="497965.Cyan7822_0296"/>
<feature type="domain" description="Beta-lactamase-related" evidence="1">
    <location>
        <begin position="54"/>
        <end position="342"/>
    </location>
</feature>
<evidence type="ECO:0000259" key="1">
    <source>
        <dbReference type="Pfam" id="PF00144"/>
    </source>
</evidence>
<dbReference type="AlphaFoldDB" id="E0U563"/>
<keyword evidence="3" id="KW-1185">Reference proteome</keyword>
<accession>E0U563</accession>
<evidence type="ECO:0000313" key="2">
    <source>
        <dbReference type="EMBL" id="ADN12342.1"/>
    </source>
</evidence>
<dbReference type="HOGENOM" id="CLU_020027_8_3_3"/>
<dbReference type="InterPro" id="IPR012338">
    <property type="entry name" value="Beta-lactam/transpept-like"/>
</dbReference>
<dbReference type="InterPro" id="IPR050491">
    <property type="entry name" value="AmpC-like"/>
</dbReference>
<dbReference type="RefSeq" id="WP_013320452.1">
    <property type="nucleotide sequence ID" value="NC_014501.1"/>
</dbReference>
<reference evidence="3" key="1">
    <citation type="journal article" date="2011" name="MBio">
        <title>Novel metabolic attributes of the genus Cyanothece, comprising a group of unicellular nitrogen-fixing Cyanobacteria.</title>
        <authorList>
            <person name="Bandyopadhyay A."/>
            <person name="Elvitigala T."/>
            <person name="Welsh E."/>
            <person name="Stockel J."/>
            <person name="Liberton M."/>
            <person name="Min H."/>
            <person name="Sherman L.A."/>
            <person name="Pakrasi H.B."/>
        </authorList>
    </citation>
    <scope>NUCLEOTIDE SEQUENCE [LARGE SCALE GENOMIC DNA]</scope>
    <source>
        <strain evidence="3">PCC 7822</strain>
    </source>
</reference>
<dbReference type="InterPro" id="IPR001466">
    <property type="entry name" value="Beta-lactam-related"/>
</dbReference>
<proteinExistence type="predicted"/>
<dbReference type="Proteomes" id="UP000008206">
    <property type="component" value="Chromosome"/>
</dbReference>
<dbReference type="EMBL" id="CP002198">
    <property type="protein sequence ID" value="ADN12342.1"/>
    <property type="molecule type" value="Genomic_DNA"/>
</dbReference>
<dbReference type="KEGG" id="cyj:Cyan7822_0296"/>